<evidence type="ECO:0000313" key="4">
    <source>
        <dbReference type="Proteomes" id="UP000019678"/>
    </source>
</evidence>
<dbReference type="STRING" id="1192034.CAP_2943"/>
<dbReference type="InterPro" id="IPR011460">
    <property type="entry name" value="Lcl_C"/>
</dbReference>
<dbReference type="AlphaFoldDB" id="A0A017T8S4"/>
<dbReference type="eggNOG" id="COG2849">
    <property type="taxonomic scope" value="Bacteria"/>
</dbReference>
<sequence>MSLRGLLLVSMVTGCSASGSLRPTSSIPAPTSQAVQPPAAIASAERIAPAQRIASAQLAVAGTVLFADRHVEPCWTTTRVLVHAEAMLRPTTRDDDEDPSGGLLWFDARSPRPGADPACEVRAPYAGDLALLQPGTRVAVFGLHAKTGDDGILLRPTSLTLSYAAPFDALPLLAEQLGPAQTARRWLAPARPALERRGDVVTDAATGLLWQHGASPRPLAEGAAHEYCEALALGGRDDWRVPSPAEVETLFDRTGHGVDLLPSDANDWYWTGGDGQESEPYVVSYGDGTLADTHYDDPGPFGPYLVRCVAGHLAAARRILVSKAFSETATEMVDPDAGLAWSKQPRTATSHAEAKRSCAAPWRLATGAELRSRERLLDPDRDDEMPVWSADSEHLDDPAMASVRELATVGAVVCVQPRPRPRLTGTRSYPSGEVFADGAKRYWEPGQLAWDGTRSLYPDGRPASEVRRVDGVPEGPATFHARDGKVLATLTFHRGRLDGAITITAEEMRVTATATAGVLRGPAEIQRGESTVRGAYADGTWDGVWTHLRGKDVVAKATFRKGMLHGAATVGGESGRYADGLRDGTWRGTDGATRSEGTFARGTGVWRQWTGAQLSREEPYQRDLRHGEMKVWSASGALTLRLVYDRGREVEHDYRDASAHWARTPTRETHFHANGTKREETERRDGVAHGTYTRWNEQGHVVESGAYQQGKRTGTWRQRAEGAGKTRTQVTVWREGRLVEVPRWEE</sequence>
<dbReference type="Gene3D" id="2.20.110.10">
    <property type="entry name" value="Histone H3 K4-specific methyltransferase SET7/9 N-terminal domain"/>
    <property type="match status" value="1"/>
</dbReference>
<feature type="compositionally biased region" description="Polar residues" evidence="1">
    <location>
        <begin position="707"/>
        <end position="716"/>
    </location>
</feature>
<dbReference type="Proteomes" id="UP000019678">
    <property type="component" value="Unassembled WGS sequence"/>
</dbReference>
<comment type="caution">
    <text evidence="3">The sequence shown here is derived from an EMBL/GenBank/DDBJ whole genome shotgun (WGS) entry which is preliminary data.</text>
</comment>
<protein>
    <recommendedName>
        <fullName evidence="2">Lcl C-terminal domain-containing protein</fullName>
    </recommendedName>
</protein>
<evidence type="ECO:0000313" key="3">
    <source>
        <dbReference type="EMBL" id="EYF05653.1"/>
    </source>
</evidence>
<evidence type="ECO:0000259" key="2">
    <source>
        <dbReference type="Pfam" id="PF07603"/>
    </source>
</evidence>
<organism evidence="3 4">
    <name type="scientific">Chondromyces apiculatus DSM 436</name>
    <dbReference type="NCBI Taxonomy" id="1192034"/>
    <lineage>
        <taxon>Bacteria</taxon>
        <taxon>Pseudomonadati</taxon>
        <taxon>Myxococcota</taxon>
        <taxon>Polyangia</taxon>
        <taxon>Polyangiales</taxon>
        <taxon>Polyangiaceae</taxon>
        <taxon>Chondromyces</taxon>
    </lineage>
</organism>
<name>A0A017T8S4_9BACT</name>
<feature type="region of interest" description="Disordered" evidence="1">
    <location>
        <begin position="707"/>
        <end position="728"/>
    </location>
</feature>
<dbReference type="SUPFAM" id="SSF82185">
    <property type="entry name" value="Histone H3 K4-specific methyltransferase SET7/9 N-terminal domain"/>
    <property type="match status" value="2"/>
</dbReference>
<accession>A0A017T8S4</accession>
<dbReference type="Pfam" id="PF07603">
    <property type="entry name" value="Lcl_C"/>
    <property type="match status" value="1"/>
</dbReference>
<reference evidence="3 4" key="1">
    <citation type="submission" date="2013-05" db="EMBL/GenBank/DDBJ databases">
        <title>Genome assembly of Chondromyces apiculatus DSM 436.</title>
        <authorList>
            <person name="Sharma G."/>
            <person name="Khatri I."/>
            <person name="Kaur C."/>
            <person name="Mayilraj S."/>
            <person name="Subramanian S."/>
        </authorList>
    </citation>
    <scope>NUCLEOTIDE SEQUENCE [LARGE SCALE GENOMIC DNA]</scope>
    <source>
        <strain evidence="3 4">DSM 436</strain>
    </source>
</reference>
<keyword evidence="4" id="KW-1185">Reference proteome</keyword>
<proteinExistence type="predicted"/>
<feature type="domain" description="Lcl C-terminal" evidence="2">
    <location>
        <begin position="200"/>
        <end position="309"/>
    </location>
</feature>
<evidence type="ECO:0000256" key="1">
    <source>
        <dbReference type="SAM" id="MobiDB-lite"/>
    </source>
</evidence>
<gene>
    <name evidence="3" type="ORF">CAP_2943</name>
</gene>
<dbReference type="EMBL" id="ASRX01000021">
    <property type="protein sequence ID" value="EYF05653.1"/>
    <property type="molecule type" value="Genomic_DNA"/>
</dbReference>
<dbReference type="PROSITE" id="PS51257">
    <property type="entry name" value="PROKAR_LIPOPROTEIN"/>
    <property type="match status" value="1"/>
</dbReference>